<proteinExistence type="predicted"/>
<name>A0A9W6LDQ6_9BACT</name>
<feature type="region of interest" description="Disordered" evidence="1">
    <location>
        <begin position="98"/>
        <end position="120"/>
    </location>
</feature>
<dbReference type="RefSeq" id="WP_214185178.1">
    <property type="nucleotide sequence ID" value="NZ_BSDS01000002.1"/>
</dbReference>
<dbReference type="AlphaFoldDB" id="A0A9W6LDQ6"/>
<keyword evidence="3" id="KW-1185">Reference proteome</keyword>
<reference evidence="2" key="1">
    <citation type="submission" date="2022-12" db="EMBL/GenBank/DDBJ databases">
        <title>Reference genome sequencing for broad-spectrum identification of bacterial and archaeal isolates by mass spectrometry.</title>
        <authorList>
            <person name="Sekiguchi Y."/>
            <person name="Tourlousse D.M."/>
        </authorList>
    </citation>
    <scope>NUCLEOTIDE SEQUENCE</scope>
    <source>
        <strain evidence="2">H2</strain>
    </source>
</reference>
<sequence>MIGGEVELSPPDLTTVLFVLAHDPDGEVSAGARRCLAELPEGVLREAVSTPSLHPRILDGIARLYLRNREIASLIVSHPHCPEETRLFLAERGIEVPHRTASSPHGTEEEAAQEFPEAGEGEVDEESEAFRGKYQLAQVMGVSDKIKIAQTGDKEWRMILIRDSNKLVSGTVIKNPRITEQEVLTICKSSIQNDEILRVICANKEWIKNYQIRKALVENNKTPLPSALRFLATLTEKDLAHLAKSKSVSSVLSTQARKLLLSKKKDK</sequence>
<evidence type="ECO:0000256" key="1">
    <source>
        <dbReference type="SAM" id="MobiDB-lite"/>
    </source>
</evidence>
<dbReference type="Proteomes" id="UP001144352">
    <property type="component" value="Unassembled WGS sequence"/>
</dbReference>
<evidence type="ECO:0000313" key="3">
    <source>
        <dbReference type="Proteomes" id="UP001144352"/>
    </source>
</evidence>
<feature type="compositionally biased region" description="Acidic residues" evidence="1">
    <location>
        <begin position="109"/>
        <end position="120"/>
    </location>
</feature>
<protein>
    <submittedName>
        <fullName evidence="2">Uncharacterized protein</fullName>
    </submittedName>
</protein>
<dbReference type="EMBL" id="BSDS01000002">
    <property type="protein sequence ID" value="GLI39210.1"/>
    <property type="molecule type" value="Genomic_DNA"/>
</dbReference>
<gene>
    <name evidence="2" type="ORF">GHYDROH2_27110</name>
</gene>
<comment type="caution">
    <text evidence="2">The sequence shown here is derived from an EMBL/GenBank/DDBJ whole genome shotgun (WGS) entry which is preliminary data.</text>
</comment>
<evidence type="ECO:0000313" key="2">
    <source>
        <dbReference type="EMBL" id="GLI39210.1"/>
    </source>
</evidence>
<organism evidence="2 3">
    <name type="scientific">Geobacter hydrogenophilus</name>
    <dbReference type="NCBI Taxonomy" id="40983"/>
    <lineage>
        <taxon>Bacteria</taxon>
        <taxon>Pseudomonadati</taxon>
        <taxon>Thermodesulfobacteriota</taxon>
        <taxon>Desulfuromonadia</taxon>
        <taxon>Geobacterales</taxon>
        <taxon>Geobacteraceae</taxon>
        <taxon>Geobacter</taxon>
    </lineage>
</organism>
<accession>A0A9W6LDQ6</accession>